<dbReference type="GO" id="GO:0098703">
    <property type="term" value="P:calcium ion import across plasma membrane"/>
    <property type="evidence" value="ECO:0007669"/>
    <property type="project" value="InterPro"/>
</dbReference>
<dbReference type="Gene3D" id="1.10.2000.10">
    <property type="entry name" value="Frizzled cysteine-rich domain"/>
    <property type="match status" value="1"/>
</dbReference>
<keyword evidence="8" id="KW-0328">Glycosyltransferase</keyword>
<keyword evidence="8" id="KW-0256">Endoplasmic reticulum</keyword>
<dbReference type="EMBL" id="JAEPRE010000012">
    <property type="protein sequence ID" value="KAG2236884.1"/>
    <property type="molecule type" value="Genomic_DNA"/>
</dbReference>
<dbReference type="GO" id="GO:0005783">
    <property type="term" value="C:endoplasmic reticulum"/>
    <property type="evidence" value="ECO:0007669"/>
    <property type="project" value="UniProtKB-SubCell"/>
</dbReference>
<dbReference type="GO" id="GO:0004577">
    <property type="term" value="F:N-acetylglucosaminyldiphosphodolichol N-acetylglucosaminyltransferase activity"/>
    <property type="evidence" value="ECO:0007669"/>
    <property type="project" value="UniProtKB-EC"/>
</dbReference>
<keyword evidence="12" id="KW-1185">Reference proteome</keyword>
<dbReference type="Pfam" id="PF12929">
    <property type="entry name" value="Mid1"/>
    <property type="match status" value="1"/>
</dbReference>
<evidence type="ECO:0000259" key="10">
    <source>
        <dbReference type="PROSITE" id="PS50038"/>
    </source>
</evidence>
<comment type="catalytic activity">
    <reaction evidence="7">
        <text>an N-acetyl-alpha-D-glucosaminyl-diphospho-di-trans,poly-cis-dolichol + UDP-N-acetyl-alpha-D-glucosamine = an N,N'-diacetylchitobiosyl-diphospho-di-trans,poly-cis-dolichol + UDP + H(+)</text>
        <dbReference type="Rhea" id="RHEA:23380"/>
        <dbReference type="Rhea" id="RHEA-COMP:19507"/>
        <dbReference type="Rhea" id="RHEA-COMP:19510"/>
        <dbReference type="ChEBI" id="CHEBI:15378"/>
        <dbReference type="ChEBI" id="CHEBI:57269"/>
        <dbReference type="ChEBI" id="CHEBI:57705"/>
        <dbReference type="ChEBI" id="CHEBI:58223"/>
        <dbReference type="ChEBI" id="CHEBI:58427"/>
        <dbReference type="EC" id="2.4.1.141"/>
    </reaction>
</comment>
<dbReference type="InterPro" id="IPR024338">
    <property type="entry name" value="MID1/Yam8"/>
</dbReference>
<comment type="subcellular location">
    <subcellularLocation>
        <location evidence="8">Endoplasmic reticulum</location>
    </subcellularLocation>
</comment>
<evidence type="ECO:0000256" key="4">
    <source>
        <dbReference type="ARBA" id="ARBA00023157"/>
    </source>
</evidence>
<evidence type="ECO:0000256" key="1">
    <source>
        <dbReference type="ARBA" id="ARBA00011198"/>
    </source>
</evidence>
<evidence type="ECO:0000256" key="2">
    <source>
        <dbReference type="ARBA" id="ARBA00012614"/>
    </source>
</evidence>
<dbReference type="InterPro" id="IPR020067">
    <property type="entry name" value="Frizzled_dom"/>
</dbReference>
<keyword evidence="9" id="KW-0472">Membrane</keyword>
<comment type="similarity">
    <text evidence="8">Belongs to the glycosyltransferase 28 family.</text>
</comment>
<dbReference type="InterPro" id="IPR036790">
    <property type="entry name" value="Frizzled_dom_sf"/>
</dbReference>
<comment type="subunit">
    <text evidence="1 8">Heterodimer with ALG14 to form a functional enzyme.</text>
</comment>
<dbReference type="AlphaFoldDB" id="A0A8H7SWL0"/>
<evidence type="ECO:0000256" key="6">
    <source>
        <dbReference type="ARBA" id="ARBA00032061"/>
    </source>
</evidence>
<name>A0A8H7SWL0_9FUNG</name>
<feature type="transmembrane region" description="Helical" evidence="9">
    <location>
        <begin position="640"/>
        <end position="658"/>
    </location>
</feature>
<dbReference type="PANTHER" id="PTHR39142:SF1">
    <property type="entry name" value="AEL197CP"/>
    <property type="match status" value="1"/>
</dbReference>
<dbReference type="EC" id="2.4.1.141" evidence="2 8"/>
<protein>
    <recommendedName>
        <fullName evidence="3 8">UDP-N-acetylglucosamine transferase subunit ALG13</fullName>
        <ecNumber evidence="2 8">2.4.1.141</ecNumber>
    </recommendedName>
    <alternativeName>
        <fullName evidence="6 8">Asparagine-linked glycosylation protein 13</fullName>
    </alternativeName>
</protein>
<gene>
    <name evidence="8" type="primary">ALG13</name>
    <name evidence="11" type="ORF">INT48_002697</name>
</gene>
<evidence type="ECO:0000256" key="3">
    <source>
        <dbReference type="ARBA" id="ARBA00017468"/>
    </source>
</evidence>
<evidence type="ECO:0000313" key="12">
    <source>
        <dbReference type="Proteomes" id="UP000613177"/>
    </source>
</evidence>
<keyword evidence="9" id="KW-0812">Transmembrane</keyword>
<accession>A0A8H7SWL0</accession>
<evidence type="ECO:0000256" key="9">
    <source>
        <dbReference type="SAM" id="Phobius"/>
    </source>
</evidence>
<keyword evidence="9" id="KW-1133">Transmembrane helix</keyword>
<dbReference type="Gene3D" id="3.40.50.2000">
    <property type="entry name" value="Glycogen Phosphorylase B"/>
    <property type="match status" value="1"/>
</dbReference>
<dbReference type="GO" id="GO:0005262">
    <property type="term" value="F:calcium channel activity"/>
    <property type="evidence" value="ECO:0007669"/>
    <property type="project" value="InterPro"/>
</dbReference>
<comment type="function">
    <text evidence="5 8">Involved in protein N-glycosylation. Essential for the second step of the dolichol-linked oligosaccharide pathway.</text>
</comment>
<proteinExistence type="inferred from homology"/>
<keyword evidence="4" id="KW-1015">Disulfide bond</keyword>
<dbReference type="PANTHER" id="PTHR39142">
    <property type="entry name" value="MID1P"/>
    <property type="match status" value="1"/>
</dbReference>
<evidence type="ECO:0000313" key="11">
    <source>
        <dbReference type="EMBL" id="KAG2236884.1"/>
    </source>
</evidence>
<evidence type="ECO:0000256" key="7">
    <source>
        <dbReference type="ARBA" id="ARBA00048184"/>
    </source>
</evidence>
<evidence type="ECO:0000256" key="5">
    <source>
        <dbReference type="ARBA" id="ARBA00024804"/>
    </source>
</evidence>
<dbReference type="SUPFAM" id="SSF53756">
    <property type="entry name" value="UDP-Glycosyltransferase/glycogen phosphorylase"/>
    <property type="match status" value="1"/>
</dbReference>
<reference evidence="11" key="1">
    <citation type="submission" date="2021-01" db="EMBL/GenBank/DDBJ databases">
        <title>Metabolic potential, ecology and presence of endohyphal bacteria is reflected in genomic diversity of Mucoromycotina.</title>
        <authorList>
            <person name="Muszewska A."/>
            <person name="Okrasinska A."/>
            <person name="Steczkiewicz K."/>
            <person name="Drgas O."/>
            <person name="Orlowska M."/>
            <person name="Perlinska-Lenart U."/>
            <person name="Aleksandrzak-Piekarczyk T."/>
            <person name="Szatraj K."/>
            <person name="Zielenkiewicz U."/>
            <person name="Pilsyk S."/>
            <person name="Malc E."/>
            <person name="Mieczkowski P."/>
            <person name="Kruszewska J.S."/>
            <person name="Biernat P."/>
            <person name="Pawlowska J."/>
        </authorList>
    </citation>
    <scope>NUCLEOTIDE SEQUENCE</scope>
    <source>
        <strain evidence="11">WA0000018081</strain>
    </source>
</reference>
<dbReference type="Pfam" id="PF04101">
    <property type="entry name" value="Glyco_tran_28_C"/>
    <property type="match status" value="1"/>
</dbReference>
<organism evidence="11 12">
    <name type="scientific">Thamnidium elegans</name>
    <dbReference type="NCBI Taxonomy" id="101142"/>
    <lineage>
        <taxon>Eukaryota</taxon>
        <taxon>Fungi</taxon>
        <taxon>Fungi incertae sedis</taxon>
        <taxon>Mucoromycota</taxon>
        <taxon>Mucoromycotina</taxon>
        <taxon>Mucoromycetes</taxon>
        <taxon>Mucorales</taxon>
        <taxon>Mucorineae</taxon>
        <taxon>Mucoraceae</taxon>
        <taxon>Thamnidium</taxon>
    </lineage>
</organism>
<dbReference type="InterPro" id="IPR007235">
    <property type="entry name" value="Glyco_trans_28_C"/>
</dbReference>
<feature type="domain" description="FZ" evidence="10">
    <location>
        <begin position="430"/>
        <end position="587"/>
    </location>
</feature>
<keyword evidence="8" id="KW-0808">Transferase</keyword>
<dbReference type="PROSITE" id="PS50038">
    <property type="entry name" value="FZ"/>
    <property type="match status" value="1"/>
</dbReference>
<dbReference type="Proteomes" id="UP000613177">
    <property type="component" value="Unassembled WGS sequence"/>
</dbReference>
<sequence>MSLFVTVGSTGFDDLVSKVTCQSFLSSLTLLGINKVCVQYGTSEPIFIKNIQTYNGPRIDITGYKYKNSIAEDIEQADIVISHAGSGTVLQALRLDKKLIVVVNMSLMDNHQYQLAQAMESRNYVACSDINDLLDTIEKVKKTDLVPFPSAKPAIFATLVDDQMVIIVYATLVLTQTTTLLENNHILSGSIAAGSYDYYYFSIPAINQVFNKRAIPNIFLSITTCTQPIPPSTFKDAIPSFNAYISLSKSNALPGPDNGISVNDAIHGLTTWTSNGASSEIWVAVGAPSLPNTWTGNWTYEIGVSTNQILHPIIINANRYKDEPFMILDDTDRTNALFSSNPFQGAPPNSTVLITTNLPSELSHSLCAAKLHDLPTYSVNTSITTRGPLNLPRHQFMVSNLTQDTVYSAYLIQSVGSTIGLTAPIHFSTKIDANCRIIYDLPFCNQVAYSVPTNPDTFTTESIWDIANQYDEQALAKFEPFGTALSQFNCDTTQYSLVRNCTDCHRDYKTWLCAVSIPRCTDSSVSGDLTQIDNVSTSPALRDISVGASRNPWVDATMKPGEWTELLPCIDLCYHVVQSCPPFLQFFCPSGDLASMQYGYWQNGSALGNGTLYHFDINNPTCNRMGVSTQLLTISGASHIYSNNVMIFFIVTIVGLFLI</sequence>
<evidence type="ECO:0000256" key="8">
    <source>
        <dbReference type="RuleBase" id="RU362128"/>
    </source>
</evidence>
<comment type="caution">
    <text evidence="11">The sequence shown here is derived from an EMBL/GenBank/DDBJ whole genome shotgun (WGS) entry which is preliminary data.</text>
</comment>